<dbReference type="InterPro" id="IPR021852">
    <property type="entry name" value="DUF3456"/>
</dbReference>
<feature type="compositionally biased region" description="Basic and acidic residues" evidence="1">
    <location>
        <begin position="128"/>
        <end position="138"/>
    </location>
</feature>
<keyword evidence="4" id="KW-1185">Reference proteome</keyword>
<evidence type="ECO:0000256" key="1">
    <source>
        <dbReference type="SAM" id="MobiDB-lite"/>
    </source>
</evidence>
<proteinExistence type="predicted"/>
<evidence type="ECO:0000313" key="4">
    <source>
        <dbReference type="Proteomes" id="UP001221757"/>
    </source>
</evidence>
<name>A0AAD7FLN2_MYCRO</name>
<reference evidence="3" key="1">
    <citation type="submission" date="2023-03" db="EMBL/GenBank/DDBJ databases">
        <title>Massive genome expansion in bonnet fungi (Mycena s.s.) driven by repeated elements and novel gene families across ecological guilds.</title>
        <authorList>
            <consortium name="Lawrence Berkeley National Laboratory"/>
            <person name="Harder C.B."/>
            <person name="Miyauchi S."/>
            <person name="Viragh M."/>
            <person name="Kuo A."/>
            <person name="Thoen E."/>
            <person name="Andreopoulos B."/>
            <person name="Lu D."/>
            <person name="Skrede I."/>
            <person name="Drula E."/>
            <person name="Henrissat B."/>
            <person name="Morin E."/>
            <person name="Kohler A."/>
            <person name="Barry K."/>
            <person name="LaButti K."/>
            <person name="Morin E."/>
            <person name="Salamov A."/>
            <person name="Lipzen A."/>
            <person name="Mereny Z."/>
            <person name="Hegedus B."/>
            <person name="Baldrian P."/>
            <person name="Stursova M."/>
            <person name="Weitz H."/>
            <person name="Taylor A."/>
            <person name="Grigoriev I.V."/>
            <person name="Nagy L.G."/>
            <person name="Martin F."/>
            <person name="Kauserud H."/>
        </authorList>
    </citation>
    <scope>NUCLEOTIDE SEQUENCE</scope>
    <source>
        <strain evidence="3">CBHHK067</strain>
    </source>
</reference>
<accession>A0AAD7FLN2</accession>
<dbReference type="Pfam" id="PF11938">
    <property type="entry name" value="DUF3456"/>
    <property type="match status" value="1"/>
</dbReference>
<evidence type="ECO:0000259" key="2">
    <source>
        <dbReference type="Pfam" id="PF11938"/>
    </source>
</evidence>
<sequence length="204" mass="23311">MQANLDKITEDHDFLGYNLRARRGEYNEKIRFDLSEWLVKAKLNLAPELEPQTRGTNGCLSSRKKPHNCSNCTDNRSTAWPEAVTPKIFCLLIPPRLSHTKIMARRPHANGPSAHSIRNPTRSTQPARRREKESEASKQTKTLKRAQNKRERLALEAACDDFAETREDEIERLATVHSVNPALVRKMLCHTTKVKTQCLQSTMP</sequence>
<feature type="region of interest" description="Disordered" evidence="1">
    <location>
        <begin position="106"/>
        <end position="148"/>
    </location>
</feature>
<dbReference type="EMBL" id="JARKIE010000516">
    <property type="protein sequence ID" value="KAJ7631498.1"/>
    <property type="molecule type" value="Genomic_DNA"/>
</dbReference>
<dbReference type="AlphaFoldDB" id="A0AAD7FLN2"/>
<evidence type="ECO:0000313" key="3">
    <source>
        <dbReference type="EMBL" id="KAJ7631498.1"/>
    </source>
</evidence>
<gene>
    <name evidence="3" type="ORF">B0H17DRAFT_1150268</name>
</gene>
<dbReference type="Proteomes" id="UP001221757">
    <property type="component" value="Unassembled WGS sequence"/>
</dbReference>
<organism evidence="3 4">
    <name type="scientific">Mycena rosella</name>
    <name type="common">Pink bonnet</name>
    <name type="synonym">Agaricus rosellus</name>
    <dbReference type="NCBI Taxonomy" id="1033263"/>
    <lineage>
        <taxon>Eukaryota</taxon>
        <taxon>Fungi</taxon>
        <taxon>Dikarya</taxon>
        <taxon>Basidiomycota</taxon>
        <taxon>Agaricomycotina</taxon>
        <taxon>Agaricomycetes</taxon>
        <taxon>Agaricomycetidae</taxon>
        <taxon>Agaricales</taxon>
        <taxon>Marasmiineae</taxon>
        <taxon>Mycenaceae</taxon>
        <taxon>Mycena</taxon>
    </lineage>
</organism>
<feature type="domain" description="DUF3456" evidence="2">
    <location>
        <begin position="130"/>
        <end position="192"/>
    </location>
</feature>
<feature type="compositionally biased region" description="Polar residues" evidence="1">
    <location>
        <begin position="116"/>
        <end position="126"/>
    </location>
</feature>
<comment type="caution">
    <text evidence="3">The sequence shown here is derived from an EMBL/GenBank/DDBJ whole genome shotgun (WGS) entry which is preliminary data.</text>
</comment>
<protein>
    <recommendedName>
        <fullName evidence="2">DUF3456 domain-containing protein</fullName>
    </recommendedName>
</protein>